<evidence type="ECO:0000313" key="2">
    <source>
        <dbReference type="EMBL" id="ODG93748.1"/>
    </source>
</evidence>
<feature type="domain" description="HTH cro/C1-type" evidence="1">
    <location>
        <begin position="4"/>
        <end position="59"/>
    </location>
</feature>
<proteinExistence type="predicted"/>
<dbReference type="SMART" id="SM00530">
    <property type="entry name" value="HTH_XRE"/>
    <property type="match status" value="1"/>
</dbReference>
<dbReference type="SUPFAM" id="SSF47413">
    <property type="entry name" value="lambda repressor-like DNA-binding domains"/>
    <property type="match status" value="1"/>
</dbReference>
<dbReference type="CDD" id="cd00093">
    <property type="entry name" value="HTH_XRE"/>
    <property type="match status" value="1"/>
</dbReference>
<dbReference type="InterPro" id="IPR010982">
    <property type="entry name" value="Lambda_DNA-bd_dom_sf"/>
</dbReference>
<organism evidence="2 3">
    <name type="scientific">Gottfriedia luciferensis</name>
    <dbReference type="NCBI Taxonomy" id="178774"/>
    <lineage>
        <taxon>Bacteria</taxon>
        <taxon>Bacillati</taxon>
        <taxon>Bacillota</taxon>
        <taxon>Bacilli</taxon>
        <taxon>Bacillales</taxon>
        <taxon>Bacillaceae</taxon>
        <taxon>Gottfriedia</taxon>
    </lineage>
</organism>
<dbReference type="RefSeq" id="WP_069031933.1">
    <property type="nucleotide sequence ID" value="NZ_MDKC01000001.1"/>
</dbReference>
<protein>
    <submittedName>
        <fullName evidence="2">Transcriptional regulator</fullName>
    </submittedName>
</protein>
<reference evidence="2 3" key="1">
    <citation type="submission" date="2016-07" db="EMBL/GenBank/DDBJ databases">
        <authorList>
            <person name="Townsley L."/>
            <person name="Shank E.A."/>
        </authorList>
    </citation>
    <scope>NUCLEOTIDE SEQUENCE [LARGE SCALE GENOMIC DNA]</scope>
    <source>
        <strain evidence="2 3">CH01</strain>
    </source>
</reference>
<dbReference type="Proteomes" id="UP000094580">
    <property type="component" value="Unassembled WGS sequence"/>
</dbReference>
<gene>
    <name evidence="2" type="ORF">BED47_00845</name>
</gene>
<dbReference type="InterPro" id="IPR001387">
    <property type="entry name" value="Cro/C1-type_HTH"/>
</dbReference>
<name>A0ABX2ZW38_9BACI</name>
<evidence type="ECO:0000259" key="1">
    <source>
        <dbReference type="SMART" id="SM00530"/>
    </source>
</evidence>
<dbReference type="Gene3D" id="1.10.260.40">
    <property type="entry name" value="lambda repressor-like DNA-binding domains"/>
    <property type="match status" value="1"/>
</dbReference>
<dbReference type="EMBL" id="MDKC01000001">
    <property type="protein sequence ID" value="ODG93748.1"/>
    <property type="molecule type" value="Genomic_DNA"/>
</dbReference>
<accession>A0ABX2ZW38</accession>
<evidence type="ECO:0000313" key="3">
    <source>
        <dbReference type="Proteomes" id="UP000094580"/>
    </source>
</evidence>
<comment type="caution">
    <text evidence="2">The sequence shown here is derived from an EMBL/GenBank/DDBJ whole genome shotgun (WGS) entry which is preliminary data.</text>
</comment>
<dbReference type="Pfam" id="PF13443">
    <property type="entry name" value="HTH_26"/>
    <property type="match status" value="1"/>
</dbReference>
<keyword evidence="3" id="KW-1185">Reference proteome</keyword>
<sequence length="65" mass="7602">MRNKLRMILAERKIKKGEFAKDVGITHATLTLILKEERTPTLQVAMKIAQELGLKVEDIWYFDEE</sequence>